<gene>
    <name evidence="2" type="ORF">PZH42_28720</name>
</gene>
<feature type="non-terminal residue" evidence="2">
    <location>
        <position position="1"/>
    </location>
</feature>
<dbReference type="InterPro" id="IPR000811">
    <property type="entry name" value="Glyco_trans_35"/>
</dbReference>
<feature type="non-terminal residue" evidence="2">
    <location>
        <position position="102"/>
    </location>
</feature>
<name>A0AAW6MAT9_9BACE</name>
<dbReference type="GO" id="GO:0005975">
    <property type="term" value="P:carbohydrate metabolic process"/>
    <property type="evidence" value="ECO:0007669"/>
    <property type="project" value="InterPro"/>
</dbReference>
<dbReference type="Proteomes" id="UP001221924">
    <property type="component" value="Unassembled WGS sequence"/>
</dbReference>
<dbReference type="InterPro" id="IPR052182">
    <property type="entry name" value="Glycogen/Maltodextrin_Phosph"/>
</dbReference>
<comment type="caution">
    <text evidence="2">The sequence shown here is derived from an EMBL/GenBank/DDBJ whole genome shotgun (WGS) entry which is preliminary data.</text>
</comment>
<dbReference type="GO" id="GO:0008184">
    <property type="term" value="F:glycogen phosphorylase activity"/>
    <property type="evidence" value="ECO:0007669"/>
    <property type="project" value="InterPro"/>
</dbReference>
<evidence type="ECO:0000313" key="3">
    <source>
        <dbReference type="Proteomes" id="UP001221924"/>
    </source>
</evidence>
<dbReference type="AlphaFoldDB" id="A0AAW6MAT9"/>
<dbReference type="EMBL" id="JARFID010000567">
    <property type="protein sequence ID" value="MDE8698003.1"/>
    <property type="molecule type" value="Genomic_DNA"/>
</dbReference>
<organism evidence="2 3">
    <name type="scientific">Bacteroides cellulosilyticus</name>
    <dbReference type="NCBI Taxonomy" id="246787"/>
    <lineage>
        <taxon>Bacteria</taxon>
        <taxon>Pseudomonadati</taxon>
        <taxon>Bacteroidota</taxon>
        <taxon>Bacteroidia</taxon>
        <taxon>Bacteroidales</taxon>
        <taxon>Bacteroidaceae</taxon>
        <taxon>Bacteroides</taxon>
    </lineage>
</organism>
<protein>
    <submittedName>
        <fullName evidence="2">Glycogen/starch/alpha-glucan phosphorylase</fullName>
    </submittedName>
</protein>
<evidence type="ECO:0000256" key="1">
    <source>
        <dbReference type="ARBA" id="ARBA00006047"/>
    </source>
</evidence>
<proteinExistence type="inferred from homology"/>
<dbReference type="RefSeq" id="WP_275203018.1">
    <property type="nucleotide sequence ID" value="NZ_JARFID010000567.1"/>
</dbReference>
<reference evidence="2" key="1">
    <citation type="submission" date="2023-03" db="EMBL/GenBank/DDBJ databases">
        <title>DFI Biobank Strains.</title>
        <authorList>
            <person name="Mostad J."/>
            <person name="Paddock L."/>
            <person name="Medina S."/>
            <person name="Waligurski E."/>
            <person name="Barat B."/>
            <person name="Smith R."/>
            <person name="Burgo V."/>
            <person name="Metcalfe C."/>
            <person name="Woodson C."/>
            <person name="Sundararajan A."/>
            <person name="Ramaswamy R."/>
            <person name="Lin H."/>
            <person name="Pamer E.G."/>
        </authorList>
    </citation>
    <scope>NUCLEOTIDE SEQUENCE</scope>
    <source>
        <strain evidence="2">DFI.9.5</strain>
    </source>
</reference>
<dbReference type="Pfam" id="PF00343">
    <property type="entry name" value="Phosphorylase"/>
    <property type="match status" value="1"/>
</dbReference>
<evidence type="ECO:0000313" key="2">
    <source>
        <dbReference type="EMBL" id="MDE8698003.1"/>
    </source>
</evidence>
<comment type="similarity">
    <text evidence="1">Belongs to the glycogen phosphorylase family.</text>
</comment>
<dbReference type="Gene3D" id="3.40.50.2000">
    <property type="entry name" value="Glycogen Phosphorylase B"/>
    <property type="match status" value="1"/>
</dbReference>
<dbReference type="PANTHER" id="PTHR42655">
    <property type="entry name" value="GLYCOGEN PHOSPHORYLASE"/>
    <property type="match status" value="1"/>
</dbReference>
<sequence>LFTDIDRLARIVNNPKYPVQFIFAGKAHPNDGAGQGLIKQIVEISRRPEFLGKIIFLENYDMDLARHLISGVDIWMNTHTRLAEASGTSGEKELMNGVLNFS</sequence>
<dbReference type="PANTHER" id="PTHR42655:SF1">
    <property type="entry name" value="GLYCOGEN PHOSPHORYLASE"/>
    <property type="match status" value="1"/>
</dbReference>
<accession>A0AAW6MAT9</accession>
<dbReference type="SUPFAM" id="SSF53756">
    <property type="entry name" value="UDP-Glycosyltransferase/glycogen phosphorylase"/>
    <property type="match status" value="1"/>
</dbReference>